<organism evidence="4 5">
    <name type="scientific">Peptostreptococcus russellii</name>
    <dbReference type="NCBI Taxonomy" id="215200"/>
    <lineage>
        <taxon>Bacteria</taxon>
        <taxon>Bacillati</taxon>
        <taxon>Bacillota</taxon>
        <taxon>Clostridia</taxon>
        <taxon>Peptostreptococcales</taxon>
        <taxon>Peptostreptococcaceae</taxon>
        <taxon>Peptostreptococcus</taxon>
    </lineage>
</organism>
<dbReference type="InterPro" id="IPR001910">
    <property type="entry name" value="Inosine/uridine_hydrolase_dom"/>
</dbReference>
<dbReference type="RefSeq" id="WP_091975856.1">
    <property type="nucleotide sequence ID" value="NZ_CAUWDX010000006.1"/>
</dbReference>
<dbReference type="InterPro" id="IPR023186">
    <property type="entry name" value="IUNH"/>
</dbReference>
<evidence type="ECO:0000256" key="1">
    <source>
        <dbReference type="ARBA" id="ARBA00022801"/>
    </source>
</evidence>
<dbReference type="InterPro" id="IPR036452">
    <property type="entry name" value="Ribo_hydro-like"/>
</dbReference>
<evidence type="ECO:0000259" key="3">
    <source>
        <dbReference type="Pfam" id="PF01156"/>
    </source>
</evidence>
<evidence type="ECO:0000313" key="5">
    <source>
        <dbReference type="Proteomes" id="UP000199512"/>
    </source>
</evidence>
<dbReference type="Gene3D" id="3.90.245.10">
    <property type="entry name" value="Ribonucleoside hydrolase-like"/>
    <property type="match status" value="1"/>
</dbReference>
<gene>
    <name evidence="4" type="ORF">SAMN05216454_1123</name>
</gene>
<reference evidence="4 5" key="1">
    <citation type="submission" date="2016-10" db="EMBL/GenBank/DDBJ databases">
        <authorList>
            <person name="de Groot N.N."/>
        </authorList>
    </citation>
    <scope>NUCLEOTIDE SEQUENCE [LARGE SCALE GENOMIC DNA]</scope>
    <source>
        <strain evidence="4 5">Calf135</strain>
    </source>
</reference>
<accession>A0A1H8JAM4</accession>
<dbReference type="SUPFAM" id="SSF53590">
    <property type="entry name" value="Nucleoside hydrolase"/>
    <property type="match status" value="1"/>
</dbReference>
<dbReference type="AlphaFoldDB" id="A0A1H8JAM4"/>
<dbReference type="PANTHER" id="PTHR12304">
    <property type="entry name" value="INOSINE-URIDINE PREFERRING NUCLEOSIDE HYDROLASE"/>
    <property type="match status" value="1"/>
</dbReference>
<sequence length="318" mass="35442">MEKINVILDCDTGIDDALAILLALRSEKINLVGICACAGNTVLKNAYINSKRMVKLLDREDIPVICGSRGPLVRSLELADEVHGSDGFGGIGESFDQKYGFDLAKAEAEYEKALIEDDVVEFVKDTVEKYEDVVLVTIGPMTNLAKTLKKYPESFAKLNRIVSMGGSYKRGGNVTEHAEFNYWVDPDAADYVYKNSPVKVEMVGLDVTHQILLTRERLETLKQLNPHLGGFIEEITDFYFGFYMEKNGIAGCVMHDPLTFAHIIDDDILSGEAICIGIDTSDEKRGNSFKEDGKENSLVFIDADEDRFFEVLNEAIRK</sequence>
<dbReference type="OrthoDB" id="9797882at2"/>
<dbReference type="PANTHER" id="PTHR12304:SF4">
    <property type="entry name" value="URIDINE NUCLEOSIDASE"/>
    <property type="match status" value="1"/>
</dbReference>
<dbReference type="Proteomes" id="UP000199512">
    <property type="component" value="Unassembled WGS sequence"/>
</dbReference>
<dbReference type="STRING" id="215200.SAMN05216454_1123"/>
<dbReference type="EMBL" id="FODF01000012">
    <property type="protein sequence ID" value="SEN77168.1"/>
    <property type="molecule type" value="Genomic_DNA"/>
</dbReference>
<keyword evidence="5" id="KW-1185">Reference proteome</keyword>
<name>A0A1H8JAM4_9FIRM</name>
<keyword evidence="1" id="KW-0378">Hydrolase</keyword>
<dbReference type="GO" id="GO:0005829">
    <property type="term" value="C:cytosol"/>
    <property type="evidence" value="ECO:0007669"/>
    <property type="project" value="TreeGrafter"/>
</dbReference>
<protein>
    <submittedName>
        <fullName evidence="4">Purine nucleosidase</fullName>
    </submittedName>
</protein>
<dbReference type="GO" id="GO:0006152">
    <property type="term" value="P:purine nucleoside catabolic process"/>
    <property type="evidence" value="ECO:0007669"/>
    <property type="project" value="TreeGrafter"/>
</dbReference>
<keyword evidence="2" id="KW-0326">Glycosidase</keyword>
<dbReference type="Pfam" id="PF01156">
    <property type="entry name" value="IU_nuc_hydro"/>
    <property type="match status" value="1"/>
</dbReference>
<dbReference type="GO" id="GO:0008477">
    <property type="term" value="F:purine nucleosidase activity"/>
    <property type="evidence" value="ECO:0007669"/>
    <property type="project" value="TreeGrafter"/>
</dbReference>
<proteinExistence type="predicted"/>
<evidence type="ECO:0000313" key="4">
    <source>
        <dbReference type="EMBL" id="SEN77168.1"/>
    </source>
</evidence>
<feature type="domain" description="Inosine/uridine-preferring nucleoside hydrolase" evidence="3">
    <location>
        <begin position="6"/>
        <end position="310"/>
    </location>
</feature>
<evidence type="ECO:0000256" key="2">
    <source>
        <dbReference type="ARBA" id="ARBA00023295"/>
    </source>
</evidence>